<dbReference type="GO" id="GO:0008926">
    <property type="term" value="F:mannitol-1-phosphate 5-dehydrogenase activity"/>
    <property type="evidence" value="ECO:0007669"/>
    <property type="project" value="UniProtKB-UniRule"/>
</dbReference>
<dbReference type="EMBL" id="NFEZ01000004">
    <property type="protein sequence ID" value="PLT43904.1"/>
    <property type="molecule type" value="Genomic_DNA"/>
</dbReference>
<dbReference type="AlphaFoldDB" id="A0A2N5N0P5"/>
<protein>
    <recommendedName>
        <fullName evidence="3 7">Mannitol-1-phosphate 5-dehydrogenase</fullName>
        <ecNumber evidence="2 7">1.1.1.17</ecNumber>
    </recommendedName>
</protein>
<feature type="binding site" evidence="7">
    <location>
        <begin position="39"/>
        <end position="50"/>
    </location>
    <ligand>
        <name>NAD(+)</name>
        <dbReference type="ChEBI" id="CHEBI:57540"/>
    </ligand>
</feature>
<dbReference type="PANTHER" id="PTHR30524">
    <property type="entry name" value="MANNITOL-1-PHOSPHATE 5-DEHYDROGENASE"/>
    <property type="match status" value="1"/>
</dbReference>
<keyword evidence="4 7" id="KW-0560">Oxidoreductase</keyword>
<organism evidence="10 11">
    <name type="scientific">Paenibacillus pasadenensis</name>
    <dbReference type="NCBI Taxonomy" id="217090"/>
    <lineage>
        <taxon>Bacteria</taxon>
        <taxon>Bacillati</taxon>
        <taxon>Bacillota</taxon>
        <taxon>Bacilli</taxon>
        <taxon>Bacillales</taxon>
        <taxon>Paenibacillaceae</taxon>
        <taxon>Paenibacillus</taxon>
    </lineage>
</organism>
<keyword evidence="11" id="KW-1185">Reference proteome</keyword>
<gene>
    <name evidence="7" type="primary">mtlD</name>
    <name evidence="10" type="ORF">B8V81_2335</name>
</gene>
<dbReference type="InterPro" id="IPR013118">
    <property type="entry name" value="Mannitol_DH_C"/>
</dbReference>
<dbReference type="Pfam" id="PF08125">
    <property type="entry name" value="Mannitol_dh_C"/>
    <property type="match status" value="1"/>
</dbReference>
<evidence type="ECO:0000256" key="3">
    <source>
        <dbReference type="ARBA" id="ARBA00016219"/>
    </source>
</evidence>
<evidence type="ECO:0000259" key="8">
    <source>
        <dbReference type="Pfam" id="PF01232"/>
    </source>
</evidence>
<proteinExistence type="inferred from homology"/>
<dbReference type="EC" id="1.1.1.17" evidence="2 7"/>
<dbReference type="InterPro" id="IPR013328">
    <property type="entry name" value="6PGD_dom2"/>
</dbReference>
<dbReference type="SUPFAM" id="SSF48179">
    <property type="entry name" value="6-phosphogluconate dehydrogenase C-terminal domain-like"/>
    <property type="match status" value="1"/>
</dbReference>
<evidence type="ECO:0000256" key="7">
    <source>
        <dbReference type="HAMAP-Rule" id="MF_00196"/>
    </source>
</evidence>
<evidence type="ECO:0000256" key="1">
    <source>
        <dbReference type="ARBA" id="ARBA00006541"/>
    </source>
</evidence>
<comment type="caution">
    <text evidence="10">The sequence shown here is derived from an EMBL/GenBank/DDBJ whole genome shotgun (WGS) entry which is preliminary data.</text>
</comment>
<dbReference type="HAMAP" id="MF_00196">
    <property type="entry name" value="Mannitol_dehydrog"/>
    <property type="match status" value="1"/>
</dbReference>
<dbReference type="SUPFAM" id="SSF51735">
    <property type="entry name" value="NAD(P)-binding Rossmann-fold domains"/>
    <property type="match status" value="1"/>
</dbReference>
<dbReference type="PANTHER" id="PTHR30524:SF0">
    <property type="entry name" value="ALTRONATE OXIDOREDUCTASE-RELATED"/>
    <property type="match status" value="1"/>
</dbReference>
<accession>A0A2N5N0P5</accession>
<dbReference type="NCBIfam" id="NF002652">
    <property type="entry name" value="PRK02318.2-5"/>
    <property type="match status" value="1"/>
</dbReference>
<name>A0A2N5N0P5_9BACL</name>
<sequence length="417" mass="45815">MSAAIPNPAIRETAAGRIGAEPAGLSASRREEAAARPKAVHFGAGNIGRGFIGVTLAKSGYEVVFVARNPEQIRLLREQKEYAVEYASESGERETVGPVDAVPIGSDKELARQIGEAELITTAVGLSALPSIAKALAKALEKRLDKSGGRPLPIIACENGIRASSQLRRLVFRHLPEALHEQAQRQLTFPDAMIDRIVPAQKNRDPLLIRVEPFHEWVVETGGAEPMQRIRGVKYVRDLGPWTERKLFTVNTGHCAAAYFGYLAGFRTVQEALASEPVRAKARAVLEETGALLLARHGFDAAEHDAYVDKTLERFANPALSDKISRIARSPRRKLDRSDRLVRPLLLGHELGLEMPTLQEAIAAALAYRNPLDEESVELERILRREGLDGALSRKLGLPRSHRLVRSVADAYDRLGR</sequence>
<reference evidence="10 11" key="1">
    <citation type="submission" date="2017-05" db="EMBL/GenBank/DDBJ databases">
        <title>Functional genome analysis of Paenibacillus pasadenensis strain R16: insights on endophytic life style and antifungal activity.</title>
        <authorList>
            <person name="Passera A."/>
            <person name="Marcolungo L."/>
            <person name="Casati P."/>
            <person name="Brasca M."/>
            <person name="Quaglino F."/>
            <person name="Delledonne M."/>
        </authorList>
    </citation>
    <scope>NUCLEOTIDE SEQUENCE [LARGE SCALE GENOMIC DNA]</scope>
    <source>
        <strain evidence="10 11">R16</strain>
    </source>
</reference>
<dbReference type="GO" id="GO:0019592">
    <property type="term" value="P:mannitol catabolic process"/>
    <property type="evidence" value="ECO:0007669"/>
    <property type="project" value="TreeGrafter"/>
</dbReference>
<keyword evidence="5 7" id="KW-0520">NAD</keyword>
<evidence type="ECO:0000256" key="6">
    <source>
        <dbReference type="ARBA" id="ARBA00048615"/>
    </source>
</evidence>
<dbReference type="Gene3D" id="3.40.50.720">
    <property type="entry name" value="NAD(P)-binding Rossmann-like Domain"/>
    <property type="match status" value="1"/>
</dbReference>
<dbReference type="InterPro" id="IPR036291">
    <property type="entry name" value="NAD(P)-bd_dom_sf"/>
</dbReference>
<comment type="similarity">
    <text evidence="1 7">Belongs to the mannitol dehydrogenase family.</text>
</comment>
<evidence type="ECO:0000256" key="5">
    <source>
        <dbReference type="ARBA" id="ARBA00023027"/>
    </source>
</evidence>
<dbReference type="Gene3D" id="1.10.1040.10">
    <property type="entry name" value="N-(1-d-carboxylethyl)-l-norvaline Dehydrogenase, domain 2"/>
    <property type="match status" value="1"/>
</dbReference>
<dbReference type="Proteomes" id="UP000234789">
    <property type="component" value="Unassembled WGS sequence"/>
</dbReference>
<dbReference type="InterPro" id="IPR008927">
    <property type="entry name" value="6-PGluconate_DH-like_C_sf"/>
</dbReference>
<dbReference type="GO" id="GO:0005829">
    <property type="term" value="C:cytosol"/>
    <property type="evidence" value="ECO:0007669"/>
    <property type="project" value="TreeGrafter"/>
</dbReference>
<dbReference type="InterPro" id="IPR013131">
    <property type="entry name" value="Mannitol_DH_N"/>
</dbReference>
<comment type="catalytic activity">
    <reaction evidence="6 7">
        <text>D-mannitol 1-phosphate + NAD(+) = beta-D-fructose 6-phosphate + NADH + H(+)</text>
        <dbReference type="Rhea" id="RHEA:19661"/>
        <dbReference type="ChEBI" id="CHEBI:15378"/>
        <dbReference type="ChEBI" id="CHEBI:57540"/>
        <dbReference type="ChEBI" id="CHEBI:57634"/>
        <dbReference type="ChEBI" id="CHEBI:57945"/>
        <dbReference type="ChEBI" id="CHEBI:61381"/>
        <dbReference type="EC" id="1.1.1.17"/>
    </reaction>
</comment>
<dbReference type="Pfam" id="PF01232">
    <property type="entry name" value="Mannitol_dh"/>
    <property type="match status" value="1"/>
</dbReference>
<dbReference type="InterPro" id="IPR000669">
    <property type="entry name" value="Mannitol_DH"/>
</dbReference>
<dbReference type="InterPro" id="IPR023028">
    <property type="entry name" value="Mannitol_1_phos_5_DH"/>
</dbReference>
<dbReference type="PRINTS" id="PR00084">
    <property type="entry name" value="MTLDHDRGNASE"/>
</dbReference>
<evidence type="ECO:0000313" key="11">
    <source>
        <dbReference type="Proteomes" id="UP000234789"/>
    </source>
</evidence>
<dbReference type="RefSeq" id="WP_164820116.1">
    <property type="nucleotide sequence ID" value="NZ_BIMM01000006.1"/>
</dbReference>
<evidence type="ECO:0000256" key="4">
    <source>
        <dbReference type="ARBA" id="ARBA00023002"/>
    </source>
</evidence>
<evidence type="ECO:0000313" key="10">
    <source>
        <dbReference type="EMBL" id="PLT43904.1"/>
    </source>
</evidence>
<feature type="domain" description="Mannitol dehydrogenase N-terminal" evidence="8">
    <location>
        <begin position="38"/>
        <end position="221"/>
    </location>
</feature>
<evidence type="ECO:0000259" key="9">
    <source>
        <dbReference type="Pfam" id="PF08125"/>
    </source>
</evidence>
<feature type="domain" description="Mannitol dehydrogenase C-terminal" evidence="9">
    <location>
        <begin position="238"/>
        <end position="415"/>
    </location>
</feature>
<evidence type="ECO:0000256" key="2">
    <source>
        <dbReference type="ARBA" id="ARBA00012939"/>
    </source>
</evidence>